<organism evidence="15 16">
    <name type="scientific">Aureliella helgolandensis</name>
    <dbReference type="NCBI Taxonomy" id="2527968"/>
    <lineage>
        <taxon>Bacteria</taxon>
        <taxon>Pseudomonadati</taxon>
        <taxon>Planctomycetota</taxon>
        <taxon>Planctomycetia</taxon>
        <taxon>Pirellulales</taxon>
        <taxon>Pirellulaceae</taxon>
        <taxon>Aureliella</taxon>
    </lineage>
</organism>
<dbReference type="GO" id="GO:0045259">
    <property type="term" value="C:proton-transporting ATP synthase complex"/>
    <property type="evidence" value="ECO:0007669"/>
    <property type="project" value="UniProtKB-KW"/>
</dbReference>
<keyword evidence="8 13" id="KW-0472">Membrane</keyword>
<dbReference type="InterPro" id="IPR050059">
    <property type="entry name" value="ATP_synthase_B_chain"/>
</dbReference>
<dbReference type="HAMAP" id="MF_01398">
    <property type="entry name" value="ATP_synth_b_bprime"/>
    <property type="match status" value="1"/>
</dbReference>
<evidence type="ECO:0000256" key="3">
    <source>
        <dbReference type="ARBA" id="ARBA00022547"/>
    </source>
</evidence>
<dbReference type="GO" id="GO:0046961">
    <property type="term" value="F:proton-transporting ATPase activity, rotational mechanism"/>
    <property type="evidence" value="ECO:0007669"/>
    <property type="project" value="TreeGrafter"/>
</dbReference>
<comment type="function">
    <text evidence="11">Component of the F(0) channel, it forms part of the peripheral stalk, linking F(1) to F(0). The b'-subunit is a diverged and duplicated form of b found in plants and photosynthetic bacteria.</text>
</comment>
<dbReference type="EMBL" id="CP036298">
    <property type="protein sequence ID" value="QDV26439.1"/>
    <property type="molecule type" value="Genomic_DNA"/>
</dbReference>
<evidence type="ECO:0000256" key="11">
    <source>
        <dbReference type="ARBA" id="ARBA00025614"/>
    </source>
</evidence>
<sequence length="264" mass="30025">MLIDWFTVGAQTVNFLILVWLLKRFLYKPILDAIDKREERIANQLADADAKKREAKQERDEFTRKNEEFDQHRNELLAAAVDEAKAKRQQMLDEARDDANALRTKRQESLQRELVSLQAEINRRTQAEVFAIARHALTDLAGADLEERMCDVFLTRLRAVDENVKQTVRACRVTVEDPALVRSGLELSAEQRDAIQRTLEEVFSTEMPVYFDTKPDVASGIEVTIGGQRIAWSIGDYLASLQKNVTELLDDDAFVANAEASTAQ</sequence>
<keyword evidence="7 13" id="KW-0406">Ion transport</keyword>
<dbReference type="KEGG" id="ahel:Q31a_48130"/>
<keyword evidence="16" id="KW-1185">Reference proteome</keyword>
<evidence type="ECO:0000256" key="9">
    <source>
        <dbReference type="ARBA" id="ARBA00023310"/>
    </source>
</evidence>
<accession>A0A518GCW5</accession>
<protein>
    <recommendedName>
        <fullName evidence="13">ATP synthase subunit b</fullName>
    </recommendedName>
    <alternativeName>
        <fullName evidence="13">ATP synthase F(0) sector subunit b</fullName>
    </alternativeName>
    <alternativeName>
        <fullName evidence="13">ATPase subunit I</fullName>
    </alternativeName>
    <alternativeName>
        <fullName evidence="13">F-type ATPase subunit b</fullName>
        <shortName evidence="13">F-ATPase subunit b</shortName>
    </alternativeName>
</protein>
<comment type="subcellular location">
    <subcellularLocation>
        <location evidence="13">Cell membrane</location>
        <topology evidence="13">Single-pass membrane protein</topology>
    </subcellularLocation>
    <subcellularLocation>
        <location evidence="12">Endomembrane system</location>
        <topology evidence="12">Single-pass membrane protein</topology>
    </subcellularLocation>
</comment>
<dbReference type="Pfam" id="PF00213">
    <property type="entry name" value="OSCP"/>
    <property type="match status" value="1"/>
</dbReference>
<keyword evidence="3 13" id="KW-0138">CF(0)</keyword>
<dbReference type="InterPro" id="IPR017707">
    <property type="entry name" value="Alt_ATP_synth_F0_bsu"/>
</dbReference>
<proteinExistence type="inferred from homology"/>
<dbReference type="GO" id="GO:0005886">
    <property type="term" value="C:plasma membrane"/>
    <property type="evidence" value="ECO:0007669"/>
    <property type="project" value="UniProtKB-SubCell"/>
</dbReference>
<evidence type="ECO:0000256" key="10">
    <source>
        <dbReference type="ARBA" id="ARBA00025198"/>
    </source>
</evidence>
<dbReference type="GO" id="GO:0046933">
    <property type="term" value="F:proton-transporting ATP synthase activity, rotational mechanism"/>
    <property type="evidence" value="ECO:0007669"/>
    <property type="project" value="UniProtKB-UniRule"/>
</dbReference>
<dbReference type="NCBIfam" id="TIGR03321">
    <property type="entry name" value="alt_F1F0_F0_B"/>
    <property type="match status" value="1"/>
</dbReference>
<comment type="function">
    <text evidence="10 13">F(1)F(0) ATP synthase produces ATP from ADP in the presence of a proton or sodium gradient. F-type ATPases consist of two structural domains, F(1) containing the extramembraneous catalytic core and F(0) containing the membrane proton channel, linked together by a central stalk and a peripheral stalk. During catalysis, ATP synthesis in the catalytic domain of F(1) is coupled via a rotary mechanism of the central stalk subunits to proton translocation.</text>
</comment>
<keyword evidence="9 13" id="KW-0066">ATP synthesis</keyword>
<keyword evidence="2 13" id="KW-0813">Transport</keyword>
<dbReference type="InterPro" id="IPR000711">
    <property type="entry name" value="ATPase_OSCP/dsu"/>
</dbReference>
<dbReference type="PANTHER" id="PTHR33445">
    <property type="entry name" value="ATP SYNTHASE SUBUNIT B', CHLOROPLASTIC"/>
    <property type="match status" value="1"/>
</dbReference>
<comment type="subunit">
    <text evidence="13">F-type ATPases have 2 components, F(1) - the catalytic core - and F(0) - the membrane proton channel. F(1) has five subunits: alpha(3), beta(3), gamma(1), delta(1), epsilon(1). F(0) has three main subunits: a(1), b(2) and c(10-14). The alpha and beta chains form an alternating ring which encloses part of the gamma chain. F(1) is attached to F(0) by a central stalk formed by the gamma and epsilon chains, while a peripheral stalk is formed by the delta and b chains.</text>
</comment>
<evidence type="ECO:0000256" key="13">
    <source>
        <dbReference type="HAMAP-Rule" id="MF_01398"/>
    </source>
</evidence>
<dbReference type="RefSeq" id="WP_145082578.1">
    <property type="nucleotide sequence ID" value="NZ_CP036298.1"/>
</dbReference>
<evidence type="ECO:0000256" key="5">
    <source>
        <dbReference type="ARBA" id="ARBA00022781"/>
    </source>
</evidence>
<keyword evidence="13" id="KW-1003">Cell membrane</keyword>
<evidence type="ECO:0000313" key="16">
    <source>
        <dbReference type="Proteomes" id="UP000318017"/>
    </source>
</evidence>
<dbReference type="GO" id="GO:0012505">
    <property type="term" value="C:endomembrane system"/>
    <property type="evidence" value="ECO:0007669"/>
    <property type="project" value="UniProtKB-SubCell"/>
</dbReference>
<name>A0A518GCW5_9BACT</name>
<gene>
    <name evidence="15" type="primary">atpF_1</name>
    <name evidence="13" type="synonym">atpF</name>
    <name evidence="15" type="ORF">Q31a_48130</name>
</gene>
<dbReference type="AlphaFoldDB" id="A0A518GCW5"/>
<dbReference type="CDD" id="cd06503">
    <property type="entry name" value="ATP-synt_Fo_b"/>
    <property type="match status" value="1"/>
</dbReference>
<evidence type="ECO:0000256" key="8">
    <source>
        <dbReference type="ARBA" id="ARBA00023136"/>
    </source>
</evidence>
<evidence type="ECO:0000256" key="4">
    <source>
        <dbReference type="ARBA" id="ARBA00022692"/>
    </source>
</evidence>
<comment type="similarity">
    <text evidence="1 13">Belongs to the ATPase B chain family.</text>
</comment>
<keyword evidence="5 13" id="KW-0375">Hydrogen ion transport</keyword>
<dbReference type="InterPro" id="IPR002146">
    <property type="entry name" value="ATP_synth_b/b'su_bac/chlpt"/>
</dbReference>
<feature type="coiled-coil region" evidence="14">
    <location>
        <begin position="34"/>
        <end position="127"/>
    </location>
</feature>
<evidence type="ECO:0000313" key="15">
    <source>
        <dbReference type="EMBL" id="QDV26439.1"/>
    </source>
</evidence>
<dbReference type="OrthoDB" id="282095at2"/>
<keyword evidence="6 13" id="KW-1133">Transmembrane helix</keyword>
<evidence type="ECO:0000256" key="14">
    <source>
        <dbReference type="SAM" id="Coils"/>
    </source>
</evidence>
<dbReference type="Pfam" id="PF00430">
    <property type="entry name" value="ATP-synt_B"/>
    <property type="match status" value="1"/>
</dbReference>
<keyword evidence="14" id="KW-0175">Coiled coil</keyword>
<dbReference type="Proteomes" id="UP000318017">
    <property type="component" value="Chromosome"/>
</dbReference>
<feature type="transmembrane region" description="Helical" evidence="13">
    <location>
        <begin position="6"/>
        <end position="27"/>
    </location>
</feature>
<evidence type="ECO:0000256" key="1">
    <source>
        <dbReference type="ARBA" id="ARBA00005513"/>
    </source>
</evidence>
<dbReference type="PANTHER" id="PTHR33445:SF2">
    <property type="entry name" value="ATP SYNTHASE SUBUNIT B', CHLOROPLASTIC"/>
    <property type="match status" value="1"/>
</dbReference>
<evidence type="ECO:0000256" key="6">
    <source>
        <dbReference type="ARBA" id="ARBA00022989"/>
    </source>
</evidence>
<evidence type="ECO:0000256" key="2">
    <source>
        <dbReference type="ARBA" id="ARBA00022448"/>
    </source>
</evidence>
<evidence type="ECO:0000256" key="12">
    <source>
        <dbReference type="ARBA" id="ARBA00037847"/>
    </source>
</evidence>
<reference evidence="15 16" key="1">
    <citation type="submission" date="2019-02" db="EMBL/GenBank/DDBJ databases">
        <title>Deep-cultivation of Planctomycetes and their phenomic and genomic characterization uncovers novel biology.</title>
        <authorList>
            <person name="Wiegand S."/>
            <person name="Jogler M."/>
            <person name="Boedeker C."/>
            <person name="Pinto D."/>
            <person name="Vollmers J."/>
            <person name="Rivas-Marin E."/>
            <person name="Kohn T."/>
            <person name="Peeters S.H."/>
            <person name="Heuer A."/>
            <person name="Rast P."/>
            <person name="Oberbeckmann S."/>
            <person name="Bunk B."/>
            <person name="Jeske O."/>
            <person name="Meyerdierks A."/>
            <person name="Storesund J.E."/>
            <person name="Kallscheuer N."/>
            <person name="Luecker S."/>
            <person name="Lage O.M."/>
            <person name="Pohl T."/>
            <person name="Merkel B.J."/>
            <person name="Hornburger P."/>
            <person name="Mueller R.-W."/>
            <person name="Bruemmer F."/>
            <person name="Labrenz M."/>
            <person name="Spormann A.M."/>
            <person name="Op den Camp H."/>
            <person name="Overmann J."/>
            <person name="Amann R."/>
            <person name="Jetten M.S.M."/>
            <person name="Mascher T."/>
            <person name="Medema M.H."/>
            <person name="Devos D.P."/>
            <person name="Kaster A.-K."/>
            <person name="Ovreas L."/>
            <person name="Rohde M."/>
            <person name="Galperin M.Y."/>
            <person name="Jogler C."/>
        </authorList>
    </citation>
    <scope>NUCLEOTIDE SEQUENCE [LARGE SCALE GENOMIC DNA]</scope>
    <source>
        <strain evidence="15 16">Q31a</strain>
    </source>
</reference>
<keyword evidence="4 13" id="KW-0812">Transmembrane</keyword>
<evidence type="ECO:0000256" key="7">
    <source>
        <dbReference type="ARBA" id="ARBA00023065"/>
    </source>
</evidence>